<name>A0A4Y8S3X0_9SPHI</name>
<proteinExistence type="predicted"/>
<keyword evidence="2" id="KW-1185">Reference proteome</keyword>
<gene>
    <name evidence="1" type="ORF">E2R66_25105</name>
</gene>
<dbReference type="EMBL" id="SOZE01000041">
    <property type="protein sequence ID" value="TFF33649.1"/>
    <property type="molecule type" value="Genomic_DNA"/>
</dbReference>
<accession>A0A4Y8S3X0</accession>
<comment type="caution">
    <text evidence="1">The sequence shown here is derived from an EMBL/GenBank/DDBJ whole genome shotgun (WGS) entry which is preliminary data.</text>
</comment>
<evidence type="ECO:0000313" key="2">
    <source>
        <dbReference type="Proteomes" id="UP000297540"/>
    </source>
</evidence>
<dbReference type="RefSeq" id="WP_133236117.1">
    <property type="nucleotide sequence ID" value="NZ_SOZE01000041.1"/>
</dbReference>
<dbReference type="Proteomes" id="UP000297540">
    <property type="component" value="Unassembled WGS sequence"/>
</dbReference>
<protein>
    <submittedName>
        <fullName evidence="1">Uncharacterized protein</fullName>
    </submittedName>
</protein>
<reference evidence="1 2" key="1">
    <citation type="journal article" date="2017" name="Int. J. Syst. Evol. Microbiol.">
        <title>Mucilaginibacterpsychrotolerans sp. nov., isolated from peatlands.</title>
        <authorList>
            <person name="Deng Y."/>
            <person name="Shen L."/>
            <person name="Xu B."/>
            <person name="Liu Y."/>
            <person name="Gu Z."/>
            <person name="Liu H."/>
            <person name="Zhou Y."/>
        </authorList>
    </citation>
    <scope>NUCLEOTIDE SEQUENCE [LARGE SCALE GENOMIC DNA]</scope>
    <source>
        <strain evidence="1 2">NH7-4</strain>
    </source>
</reference>
<sequence>MAAPLVEAGRALSGYAALRPPCLPRKTRAGGFPFQSLLRVWDKAKYTFFNYTALCIFKHEVPQRATVHCIPGSAAEDTCLGG</sequence>
<evidence type="ECO:0000313" key="1">
    <source>
        <dbReference type="EMBL" id="TFF33649.1"/>
    </source>
</evidence>
<dbReference type="AlphaFoldDB" id="A0A4Y8S3X0"/>
<organism evidence="1 2">
    <name type="scientific">Mucilaginibacter psychrotolerans</name>
    <dbReference type="NCBI Taxonomy" id="1524096"/>
    <lineage>
        <taxon>Bacteria</taxon>
        <taxon>Pseudomonadati</taxon>
        <taxon>Bacteroidota</taxon>
        <taxon>Sphingobacteriia</taxon>
        <taxon>Sphingobacteriales</taxon>
        <taxon>Sphingobacteriaceae</taxon>
        <taxon>Mucilaginibacter</taxon>
    </lineage>
</organism>